<dbReference type="eggNOG" id="ENOG502ZSAH">
    <property type="taxonomic scope" value="Bacteria"/>
</dbReference>
<dbReference type="EMBL" id="CP000302">
    <property type="protein sequence ID" value="ABE54580.1"/>
    <property type="molecule type" value="Genomic_DNA"/>
</dbReference>
<reference evidence="1 2" key="1">
    <citation type="submission" date="2006-03" db="EMBL/GenBank/DDBJ databases">
        <title>Complete sequence of Shewanella denitrificans OS217.</title>
        <authorList>
            <consortium name="US DOE Joint Genome Institute"/>
            <person name="Copeland A."/>
            <person name="Lucas S."/>
            <person name="Lapidus A."/>
            <person name="Barry K."/>
            <person name="Detter J.C."/>
            <person name="Glavina del Rio T."/>
            <person name="Hammon N."/>
            <person name="Israni S."/>
            <person name="Dalin E."/>
            <person name="Tice H."/>
            <person name="Pitluck S."/>
            <person name="Brettin T."/>
            <person name="Bruce D."/>
            <person name="Han C."/>
            <person name="Tapia R."/>
            <person name="Gilna P."/>
            <person name="Kiss H."/>
            <person name="Schmutz J."/>
            <person name="Larimer F."/>
            <person name="Land M."/>
            <person name="Hauser L."/>
            <person name="Kyrpides N."/>
            <person name="Lykidis A."/>
            <person name="Richardson P."/>
        </authorList>
    </citation>
    <scope>NUCLEOTIDE SEQUENCE [LARGE SCALE GENOMIC DNA]</scope>
    <source>
        <strain evidence="2">OS217 / ATCC BAA-1090 / DSM 15013</strain>
    </source>
</reference>
<sequence length="354" mass="40681">MWKELVESISNDMDNVDECFRPTHFWRMGAEYLQQDLDTYGITKFRSLPSTLGYFVPTYLFNGMITEPKKYAELASRCQDIVVTPKAKLFMTDFLSGESQARADFRVYLASQSNRAPYTEHFSESKVGEPVEHFEFEGRNYSRSSLNYLLGINFLKQHISDLSVKTVVEIGGGFGSLGEILLSDERNDTFYINVDIPPTCIFSTFYLQSVFGQSHVADYSVLSKQALVIDDLRSKHKAAIMCPWQLPSLEGKIDLFVNFISFQEMEPDIVENYLSEIDRLQSTYILLRNLREGKQLAHDDSQVGVKKAIKSDDYDKFLPDYELLATNVLPFGYQTIDGFHSELRLYRRKQPKLG</sequence>
<accession>Q12PP6</accession>
<evidence type="ECO:0000313" key="1">
    <source>
        <dbReference type="EMBL" id="ABE54580.1"/>
    </source>
</evidence>
<evidence type="ECO:0008006" key="3">
    <source>
        <dbReference type="Google" id="ProtNLM"/>
    </source>
</evidence>
<keyword evidence="2" id="KW-1185">Reference proteome</keyword>
<name>Q12PP6_SHEDO</name>
<dbReference type="HOGENOM" id="CLU_794182_0_0_6"/>
<dbReference type="KEGG" id="sdn:Sden_1294"/>
<dbReference type="STRING" id="318161.Sden_1294"/>
<dbReference type="InterPro" id="IPR030807">
    <property type="entry name" value="Methyltran_NanM"/>
</dbReference>
<dbReference type="OrthoDB" id="339886at2"/>
<dbReference type="RefSeq" id="WP_011495739.1">
    <property type="nucleotide sequence ID" value="NC_007954.1"/>
</dbReference>
<evidence type="ECO:0000313" key="2">
    <source>
        <dbReference type="Proteomes" id="UP000001982"/>
    </source>
</evidence>
<dbReference type="AlphaFoldDB" id="Q12PP6"/>
<gene>
    <name evidence="1" type="ordered locus">Sden_1294</name>
</gene>
<proteinExistence type="predicted"/>
<dbReference type="DNASU" id="4017581"/>
<dbReference type="Proteomes" id="UP000001982">
    <property type="component" value="Chromosome"/>
</dbReference>
<organism evidence="1 2">
    <name type="scientific">Shewanella denitrificans (strain OS217 / ATCC BAA-1090 / DSM 15013)</name>
    <dbReference type="NCBI Taxonomy" id="318161"/>
    <lineage>
        <taxon>Bacteria</taxon>
        <taxon>Pseudomonadati</taxon>
        <taxon>Pseudomonadota</taxon>
        <taxon>Gammaproteobacteria</taxon>
        <taxon>Alteromonadales</taxon>
        <taxon>Shewanellaceae</taxon>
        <taxon>Shewanella</taxon>
    </lineage>
</organism>
<dbReference type="NCBIfam" id="TIGR04371">
    <property type="entry name" value="methyltran_NanM"/>
    <property type="match status" value="1"/>
</dbReference>
<protein>
    <recommendedName>
        <fullName evidence="3">Sugar O-methyltransferase</fullName>
    </recommendedName>
</protein>